<feature type="compositionally biased region" description="Basic and acidic residues" evidence="5">
    <location>
        <begin position="25"/>
        <end position="34"/>
    </location>
</feature>
<dbReference type="PRINTS" id="PR00381">
    <property type="entry name" value="KINESINLIGHT"/>
</dbReference>
<dbReference type="PANTHER" id="PTHR45641:SF19">
    <property type="entry name" value="NEPHROCYSTIN-3"/>
    <property type="match status" value="1"/>
</dbReference>
<evidence type="ECO:0000313" key="8">
    <source>
        <dbReference type="EMBL" id="CAF3932650.1"/>
    </source>
</evidence>
<evidence type="ECO:0000259" key="6">
    <source>
        <dbReference type="Pfam" id="PF03496"/>
    </source>
</evidence>
<keyword evidence="4" id="KW-0206">Cytoskeleton</keyword>
<comment type="caution">
    <text evidence="7">The sequence shown here is derived from an EMBL/GenBank/DDBJ whole genome shotgun (WGS) entry which is preliminary data.</text>
</comment>
<dbReference type="SUPFAM" id="SSF48452">
    <property type="entry name" value="TPR-like"/>
    <property type="match status" value="2"/>
</dbReference>
<name>A0A814U570_9BILA</name>
<dbReference type="InterPro" id="IPR011990">
    <property type="entry name" value="TPR-like_helical_dom_sf"/>
</dbReference>
<proteinExistence type="inferred from homology"/>
<reference evidence="7" key="1">
    <citation type="submission" date="2021-02" db="EMBL/GenBank/DDBJ databases">
        <authorList>
            <person name="Nowell W R."/>
        </authorList>
    </citation>
    <scope>NUCLEOTIDE SEQUENCE</scope>
</reference>
<dbReference type="GO" id="GO:0005871">
    <property type="term" value="C:kinesin complex"/>
    <property type="evidence" value="ECO:0007669"/>
    <property type="project" value="UniProtKB-UniRule"/>
</dbReference>
<dbReference type="InterPro" id="IPR019734">
    <property type="entry name" value="TPR_rpt"/>
</dbReference>
<dbReference type="SMART" id="SM00028">
    <property type="entry name" value="TPR"/>
    <property type="match status" value="6"/>
</dbReference>
<dbReference type="SUPFAM" id="SSF56399">
    <property type="entry name" value="ADP-ribosylation"/>
    <property type="match status" value="1"/>
</dbReference>
<keyword evidence="4" id="KW-0493">Microtubule</keyword>
<evidence type="ECO:0000256" key="1">
    <source>
        <dbReference type="ARBA" id="ARBA00022737"/>
    </source>
</evidence>
<dbReference type="InterPro" id="IPR003540">
    <property type="entry name" value="ADP-ribosyltransferase"/>
</dbReference>
<organism evidence="7 9">
    <name type="scientific">Didymodactylos carnosus</name>
    <dbReference type="NCBI Taxonomy" id="1234261"/>
    <lineage>
        <taxon>Eukaryota</taxon>
        <taxon>Metazoa</taxon>
        <taxon>Spiralia</taxon>
        <taxon>Gnathifera</taxon>
        <taxon>Rotifera</taxon>
        <taxon>Eurotatoria</taxon>
        <taxon>Bdelloidea</taxon>
        <taxon>Philodinida</taxon>
        <taxon>Philodinidae</taxon>
        <taxon>Didymodactylos</taxon>
    </lineage>
</organism>
<feature type="repeat" description="TPR" evidence="3">
    <location>
        <begin position="597"/>
        <end position="630"/>
    </location>
</feature>
<dbReference type="OrthoDB" id="5986190at2759"/>
<evidence type="ECO:0000256" key="2">
    <source>
        <dbReference type="ARBA" id="ARBA00022803"/>
    </source>
</evidence>
<protein>
    <recommendedName>
        <fullName evidence="4">Kinesin light chain</fullName>
    </recommendedName>
</protein>
<dbReference type="Gene3D" id="1.25.40.10">
    <property type="entry name" value="Tetratricopeptide repeat domain"/>
    <property type="match status" value="2"/>
</dbReference>
<keyword evidence="2 3" id="KW-0802">TPR repeat</keyword>
<dbReference type="Proteomes" id="UP000663829">
    <property type="component" value="Unassembled WGS sequence"/>
</dbReference>
<evidence type="ECO:0000256" key="5">
    <source>
        <dbReference type="SAM" id="MobiDB-lite"/>
    </source>
</evidence>
<keyword evidence="4" id="KW-0963">Cytoplasm</keyword>
<accession>A0A814U570</accession>
<evidence type="ECO:0000256" key="3">
    <source>
        <dbReference type="PROSITE-ProRule" id="PRU00339"/>
    </source>
</evidence>
<keyword evidence="4" id="KW-0505">Motor protein</keyword>
<keyword evidence="1" id="KW-0677">Repeat</keyword>
<dbReference type="PROSITE" id="PS50005">
    <property type="entry name" value="TPR"/>
    <property type="match status" value="4"/>
</dbReference>
<dbReference type="Pfam" id="PF03496">
    <property type="entry name" value="ADPrib_exo_Tox"/>
    <property type="match status" value="1"/>
</dbReference>
<feature type="region of interest" description="Disordered" evidence="5">
    <location>
        <begin position="1"/>
        <end position="34"/>
    </location>
</feature>
<evidence type="ECO:0000313" key="9">
    <source>
        <dbReference type="Proteomes" id="UP000663829"/>
    </source>
</evidence>
<feature type="domain" description="ADP ribosyltransferase" evidence="6">
    <location>
        <begin position="219"/>
        <end position="408"/>
    </location>
</feature>
<feature type="compositionally biased region" description="Polar residues" evidence="5">
    <location>
        <begin position="1"/>
        <end position="21"/>
    </location>
</feature>
<keyword evidence="9" id="KW-1185">Reference proteome</keyword>
<dbReference type="PROSITE" id="PS50293">
    <property type="entry name" value="TPR_REGION"/>
    <property type="match status" value="2"/>
</dbReference>
<gene>
    <name evidence="7" type="ORF">GPM918_LOCUS22077</name>
    <name evidence="8" type="ORF">SRO942_LOCUS22073</name>
</gene>
<comment type="subcellular location">
    <subcellularLocation>
        <location evidence="4">Cytoplasm</location>
        <location evidence="4">Cytoskeleton</location>
    </subcellularLocation>
</comment>
<dbReference type="AlphaFoldDB" id="A0A814U570"/>
<dbReference type="EMBL" id="CAJOBC010007448">
    <property type="protein sequence ID" value="CAF3932650.1"/>
    <property type="molecule type" value="Genomic_DNA"/>
</dbReference>
<feature type="repeat" description="TPR" evidence="3">
    <location>
        <begin position="555"/>
        <end position="588"/>
    </location>
</feature>
<dbReference type="PANTHER" id="PTHR45641">
    <property type="entry name" value="TETRATRICOPEPTIDE REPEAT PROTEIN (AFU_ORTHOLOGUE AFUA_6G03870)"/>
    <property type="match status" value="1"/>
</dbReference>
<feature type="repeat" description="TPR" evidence="3">
    <location>
        <begin position="471"/>
        <end position="504"/>
    </location>
</feature>
<dbReference type="GO" id="GO:0005874">
    <property type="term" value="C:microtubule"/>
    <property type="evidence" value="ECO:0007669"/>
    <property type="project" value="UniProtKB-UniRule"/>
</dbReference>
<evidence type="ECO:0000313" key="7">
    <source>
        <dbReference type="EMBL" id="CAF1168954.1"/>
    </source>
</evidence>
<comment type="function">
    <text evidence="4">Kinesin is a microtubule-associated force-producing protein that play a role in organelle transport.</text>
</comment>
<comment type="similarity">
    <text evidence="4">Belongs to the kinesin light chain family.</text>
</comment>
<evidence type="ECO:0000256" key="4">
    <source>
        <dbReference type="RuleBase" id="RU367020"/>
    </source>
</evidence>
<dbReference type="Pfam" id="PF13424">
    <property type="entry name" value="TPR_12"/>
    <property type="match status" value="2"/>
</dbReference>
<feature type="repeat" description="TPR" evidence="3">
    <location>
        <begin position="434"/>
        <end position="467"/>
    </location>
</feature>
<dbReference type="EMBL" id="CAJNOQ010007449">
    <property type="protein sequence ID" value="CAF1168954.1"/>
    <property type="molecule type" value="Genomic_DNA"/>
</dbReference>
<dbReference type="PROSITE" id="PS51996">
    <property type="entry name" value="TR_MART"/>
    <property type="match status" value="1"/>
</dbReference>
<sequence length="703" mass="81651">MGNGKSQPNIANSSTVSQEIQLNDVPKRERSQNDRNEEDITLIWFDDQKNTTDEEANKTKEILRLVNDYFLFYQDEQVCLNYIEKVIKEKVLLIVSGSSITQFITKTHNLKQVDSIFIFCCSDQDNLMETLMSDYPKIIGIYTDIQILKQAIQKTLDLIEKQSAAFSLYDENEKDTRDLTKESGSFLFFQLYKEVLLNMEQTTESKEEMIVKCNDYYKGNKKELENIKLFQTTYNALEAIKWYTKDSFVYRIINKALRTEDIHNLHTFRFYIIDLCKSLEQKYKDLKRRQKQSSTSVLKLYRGLKQTKEEVLTLQKNVGSLMSTNGYFSTSRQRGVAVNFAKKPSNRLDIEAVLFEIIVDTQMVKKIILADISEHSEFQHEEEILFDLGSAFIIDNVVYDTDNKIWLIYATATDKGAEVANDYINFQKKKIAESNIVLMFGHLLADMGEYAKSQQYFENVLRGRPNDEEVACIYYNIGRVHRLKGEYERSLDYYFRAYQMHSEARPARMLSAAKSLNGIGVVYNEKQERELSLNYLMQALKIYEKTLQDEHENVAGTLTNIGNVYRDQGHFDTALEYLTKALKINEKVLPANHPNLAFTLNNMGNVYYKKTDYKRALEYYTHALKLKEETLPRDHPDIARGLNNIGLIYYSTGAFDTALDVYTRAYLMCVKTLSDAHPLCLTIQNNIKLCVTKKDQRMTYSSV</sequence>
<dbReference type="Gene3D" id="3.90.176.10">
    <property type="entry name" value="Toxin ADP-ribosyltransferase, Chain A, domain 1"/>
    <property type="match status" value="1"/>
</dbReference>
<dbReference type="Pfam" id="PF13374">
    <property type="entry name" value="TPR_10"/>
    <property type="match status" value="2"/>
</dbReference>
<dbReference type="GO" id="GO:0005576">
    <property type="term" value="C:extracellular region"/>
    <property type="evidence" value="ECO:0007669"/>
    <property type="project" value="InterPro"/>
</dbReference>
<comment type="subunit">
    <text evidence="4">Oligomeric complex composed of two heavy chains and two light chains.</text>
</comment>
<dbReference type="Proteomes" id="UP000681722">
    <property type="component" value="Unassembled WGS sequence"/>
</dbReference>